<organism evidence="1 2">
    <name type="scientific">Lithospermum erythrorhizon</name>
    <name type="common">Purple gromwell</name>
    <name type="synonym">Lithospermum officinale var. erythrorhizon</name>
    <dbReference type="NCBI Taxonomy" id="34254"/>
    <lineage>
        <taxon>Eukaryota</taxon>
        <taxon>Viridiplantae</taxon>
        <taxon>Streptophyta</taxon>
        <taxon>Embryophyta</taxon>
        <taxon>Tracheophyta</taxon>
        <taxon>Spermatophyta</taxon>
        <taxon>Magnoliopsida</taxon>
        <taxon>eudicotyledons</taxon>
        <taxon>Gunneridae</taxon>
        <taxon>Pentapetalae</taxon>
        <taxon>asterids</taxon>
        <taxon>lamiids</taxon>
        <taxon>Boraginales</taxon>
        <taxon>Boraginaceae</taxon>
        <taxon>Boraginoideae</taxon>
        <taxon>Lithospermeae</taxon>
        <taxon>Lithospermum</taxon>
    </lineage>
</organism>
<gene>
    <name evidence="1" type="ORF">LIER_15941</name>
</gene>
<accession>A0AAV3Q5P6</accession>
<dbReference type="Proteomes" id="UP001454036">
    <property type="component" value="Unassembled WGS sequence"/>
</dbReference>
<evidence type="ECO:0000313" key="1">
    <source>
        <dbReference type="EMBL" id="GAA0159069.1"/>
    </source>
</evidence>
<dbReference type="AlphaFoldDB" id="A0AAV3Q5P6"/>
<protein>
    <submittedName>
        <fullName evidence="1">Uncharacterized protein</fullName>
    </submittedName>
</protein>
<evidence type="ECO:0000313" key="2">
    <source>
        <dbReference type="Proteomes" id="UP001454036"/>
    </source>
</evidence>
<proteinExistence type="predicted"/>
<sequence>MEKSWIICSINDEPQDCLPRKLEVSQPTHYSLTHWIGEISKPDEAVIPITDEQNTATIKHVELMVSNRRLQFRLVFQNGLMMRRGMRSSIKRGVIIR</sequence>
<comment type="caution">
    <text evidence="1">The sequence shown here is derived from an EMBL/GenBank/DDBJ whole genome shotgun (WGS) entry which is preliminary data.</text>
</comment>
<keyword evidence="2" id="KW-1185">Reference proteome</keyword>
<dbReference type="EMBL" id="BAABME010003514">
    <property type="protein sequence ID" value="GAA0159069.1"/>
    <property type="molecule type" value="Genomic_DNA"/>
</dbReference>
<name>A0AAV3Q5P6_LITER</name>
<reference evidence="1 2" key="1">
    <citation type="submission" date="2024-01" db="EMBL/GenBank/DDBJ databases">
        <title>The complete chloroplast genome sequence of Lithospermum erythrorhizon: insights into the phylogenetic relationship among Boraginaceae species and the maternal lineages of purple gromwells.</title>
        <authorList>
            <person name="Okada T."/>
            <person name="Watanabe K."/>
        </authorList>
    </citation>
    <scope>NUCLEOTIDE SEQUENCE [LARGE SCALE GENOMIC DNA]</scope>
</reference>